<evidence type="ECO:0000256" key="1">
    <source>
        <dbReference type="ARBA" id="ARBA00006993"/>
    </source>
</evidence>
<keyword evidence="3" id="KW-1185">Reference proteome</keyword>
<comment type="caution">
    <text evidence="2">The sequence shown here is derived from an EMBL/GenBank/DDBJ whole genome shotgun (WGS) entry which is preliminary data.</text>
</comment>
<name>A0ABN9AYY6_9NEOB</name>
<sequence length="58" mass="6464">MPLVKRNIEPRHVCRGTVPDGITSELECVTNNTLAAIIRQLSSLSKHAEDIFGELFNE</sequence>
<feature type="non-terminal residue" evidence="2">
    <location>
        <position position="58"/>
    </location>
</feature>
<dbReference type="InterPro" id="IPR028288">
    <property type="entry name" value="SCAR/WAVE_fam"/>
</dbReference>
<proteinExistence type="inferred from homology"/>
<dbReference type="Gene3D" id="1.20.5.340">
    <property type="match status" value="1"/>
</dbReference>
<accession>A0ABN9AYY6</accession>
<dbReference type="PANTHER" id="PTHR12902">
    <property type="entry name" value="WASP-1"/>
    <property type="match status" value="1"/>
</dbReference>
<dbReference type="EMBL" id="CATNWA010001793">
    <property type="protein sequence ID" value="CAI9541181.1"/>
    <property type="molecule type" value="Genomic_DNA"/>
</dbReference>
<reference evidence="2" key="1">
    <citation type="submission" date="2023-05" db="EMBL/GenBank/DDBJ databases">
        <authorList>
            <person name="Stuckert A."/>
        </authorList>
    </citation>
    <scope>NUCLEOTIDE SEQUENCE</scope>
</reference>
<dbReference type="Proteomes" id="UP001162483">
    <property type="component" value="Unassembled WGS sequence"/>
</dbReference>
<organism evidence="2 3">
    <name type="scientific">Staurois parvus</name>
    <dbReference type="NCBI Taxonomy" id="386267"/>
    <lineage>
        <taxon>Eukaryota</taxon>
        <taxon>Metazoa</taxon>
        <taxon>Chordata</taxon>
        <taxon>Craniata</taxon>
        <taxon>Vertebrata</taxon>
        <taxon>Euteleostomi</taxon>
        <taxon>Amphibia</taxon>
        <taxon>Batrachia</taxon>
        <taxon>Anura</taxon>
        <taxon>Neobatrachia</taxon>
        <taxon>Ranoidea</taxon>
        <taxon>Ranidae</taxon>
        <taxon>Staurois</taxon>
    </lineage>
</organism>
<evidence type="ECO:0000313" key="2">
    <source>
        <dbReference type="EMBL" id="CAI9541181.1"/>
    </source>
</evidence>
<gene>
    <name evidence="2" type="ORF">SPARVUS_LOCUS1876128</name>
</gene>
<dbReference type="PANTHER" id="PTHR12902:SF9">
    <property type="entry name" value="WISKOTT-ALDRICH SYNDROME PROTEIN FAMILY MEMBER"/>
    <property type="match status" value="1"/>
</dbReference>
<evidence type="ECO:0000313" key="3">
    <source>
        <dbReference type="Proteomes" id="UP001162483"/>
    </source>
</evidence>
<comment type="similarity">
    <text evidence="1">Belongs to the SCAR/WAVE family.</text>
</comment>
<protein>
    <submittedName>
        <fullName evidence="2">Uncharacterized protein</fullName>
    </submittedName>
</protein>